<reference evidence="2 3" key="1">
    <citation type="submission" date="2009-01" db="EMBL/GenBank/DDBJ databases">
        <authorList>
            <person name="Qin X."/>
            <person name="Bachman B."/>
            <person name="Battles P."/>
            <person name="Bell A."/>
            <person name="Bess C."/>
            <person name="Bickham C."/>
            <person name="Chaboub L."/>
            <person name="Chen D."/>
            <person name="Coyle M."/>
            <person name="Deiros D.R."/>
            <person name="Dinh H."/>
            <person name="Forbes L."/>
            <person name="Fowler G."/>
            <person name="Francisco L."/>
            <person name="Fu Q."/>
            <person name="Gubbala S."/>
            <person name="Hale W."/>
            <person name="Han Y."/>
            <person name="Hemphill L."/>
            <person name="Highlander S.K."/>
            <person name="Hirani K."/>
            <person name="Hogues M."/>
            <person name="Jackson L."/>
            <person name="Jakkamsetti A."/>
            <person name="Javaid M."/>
            <person name="Jiang H."/>
            <person name="Korchina V."/>
            <person name="Kovar C."/>
            <person name="Lara F."/>
            <person name="Lee S."/>
            <person name="Mata R."/>
            <person name="Mathew T."/>
            <person name="Moen C."/>
            <person name="Morales K."/>
            <person name="Munidasa M."/>
            <person name="Nazareth L."/>
            <person name="Ngo R."/>
            <person name="Nguyen L."/>
            <person name="Okwuonu G."/>
            <person name="Ongeri F."/>
            <person name="Patil S."/>
            <person name="Petrosino J."/>
            <person name="Pham C."/>
            <person name="Pham P."/>
            <person name="Pu L.-L."/>
            <person name="Puazo M."/>
            <person name="Raj R."/>
            <person name="Reid J."/>
            <person name="Rouhana J."/>
            <person name="Saada N."/>
            <person name="Shang Y."/>
            <person name="Simmons D."/>
            <person name="Thornton R."/>
            <person name="Warren J."/>
            <person name="Weissenberger G."/>
            <person name="Zhang J."/>
            <person name="Zhang L."/>
            <person name="Zhou C."/>
            <person name="Zhu D."/>
            <person name="Muzny D."/>
            <person name="Worley K."/>
            <person name="Gibbs R."/>
        </authorList>
    </citation>
    <scope>NUCLEOTIDE SEQUENCE [LARGE SCALE GENOMIC DNA]</scope>
    <source>
        <strain evidence="2 3">DSM 16047</strain>
    </source>
</reference>
<evidence type="ECO:0000313" key="2">
    <source>
        <dbReference type="EMBL" id="EEJ71672.1"/>
    </source>
</evidence>
<dbReference type="eggNOG" id="ENOG50309Q1">
    <property type="taxonomic scope" value="Bacteria"/>
</dbReference>
<evidence type="ECO:0000259" key="1">
    <source>
        <dbReference type="Pfam" id="PF21259"/>
    </source>
</evidence>
<protein>
    <recommendedName>
        <fullName evidence="1">HTH-type transcriptional regulator Rgg C-terminal domain-containing protein</fullName>
    </recommendedName>
</protein>
<dbReference type="AlphaFoldDB" id="C2EP74"/>
<dbReference type="STRING" id="525365.HMPREF0548_1470"/>
<dbReference type="Proteomes" id="UP000005583">
    <property type="component" value="Unassembled WGS sequence"/>
</dbReference>
<name>C2EP74_9LACO</name>
<comment type="caution">
    <text evidence="2">The sequence shown here is derived from an EMBL/GenBank/DDBJ whole genome shotgun (WGS) entry which is preliminary data.</text>
</comment>
<dbReference type="HOGENOM" id="CLU_072045_2_1_9"/>
<organism evidence="2 3">
    <name type="scientific">Lactobacillus ultunensis DSM 16047</name>
    <dbReference type="NCBI Taxonomy" id="525365"/>
    <lineage>
        <taxon>Bacteria</taxon>
        <taxon>Bacillati</taxon>
        <taxon>Bacillota</taxon>
        <taxon>Bacilli</taxon>
        <taxon>Lactobacillales</taxon>
        <taxon>Lactobacillaceae</taxon>
        <taxon>Lactobacillus</taxon>
    </lineage>
</organism>
<sequence>MNDKTDELYQYAQRFLNISHNNIMDEVAFIQACIACNGLLDLTGIDLTSKRDKFRLNSYFNKVLSENECWHYEDIYLFGNTQSILDARRIYELAYSLNYYAQGHSTSNKEWTTSVLNTLINALFVLIKKDIDLAQKLDSLLSKNSDQISDRYSFERIRYNFMHSLIEYVFTKDNTKVLKQFSFLKFENLLDLESGFETAYNQVNEIYFPK</sequence>
<dbReference type="Pfam" id="PF21259">
    <property type="entry name" value="Rgg_C"/>
    <property type="match status" value="1"/>
</dbReference>
<proteinExistence type="predicted"/>
<gene>
    <name evidence="2" type="ORF">HMPREF0548_1470</name>
</gene>
<feature type="domain" description="HTH-type transcriptional regulator Rgg C-terminal" evidence="1">
    <location>
        <begin position="42"/>
        <end position="180"/>
    </location>
</feature>
<accession>C2EP74</accession>
<dbReference type="InterPro" id="IPR010057">
    <property type="entry name" value="Transcription_activator_Rgg_C"/>
</dbReference>
<evidence type="ECO:0000313" key="3">
    <source>
        <dbReference type="Proteomes" id="UP000005583"/>
    </source>
</evidence>
<keyword evidence="3" id="KW-1185">Reference proteome</keyword>
<dbReference type="EMBL" id="ACGU01000067">
    <property type="protein sequence ID" value="EEJ71672.1"/>
    <property type="molecule type" value="Genomic_DNA"/>
</dbReference>